<sequence length="52" mass="5834">MITVWHLVWFFSAVCSTPGDLADPPILILHRGLRTKVVGLRWPPKAQQQPGV</sequence>
<dbReference type="EMBL" id="WJXW01000006">
    <property type="protein sequence ID" value="KAF9735610.1"/>
    <property type="molecule type" value="Genomic_DNA"/>
</dbReference>
<reference evidence="2" key="1">
    <citation type="journal article" date="2020" name="Mol. Plant Microbe Interact.">
        <title>Genome Sequence of the Biocontrol Agent Coniothyrium minitans strain Conio (IMI 134523).</title>
        <authorList>
            <person name="Patel D."/>
            <person name="Shittu T.A."/>
            <person name="Baroncelli R."/>
            <person name="Muthumeenakshi S."/>
            <person name="Osborne T.H."/>
            <person name="Janganan T.K."/>
            <person name="Sreenivasaprasad S."/>
        </authorList>
    </citation>
    <scope>NUCLEOTIDE SEQUENCE</scope>
    <source>
        <strain evidence="2">Conio</strain>
    </source>
</reference>
<feature type="chain" id="PRO_5040121196" evidence="1">
    <location>
        <begin position="17"/>
        <end position="52"/>
    </location>
</feature>
<evidence type="ECO:0000256" key="1">
    <source>
        <dbReference type="SAM" id="SignalP"/>
    </source>
</evidence>
<dbReference type="Proteomes" id="UP000756921">
    <property type="component" value="Unassembled WGS sequence"/>
</dbReference>
<keyword evidence="3" id="KW-1185">Reference proteome</keyword>
<evidence type="ECO:0000313" key="3">
    <source>
        <dbReference type="Proteomes" id="UP000756921"/>
    </source>
</evidence>
<protein>
    <submittedName>
        <fullName evidence="2">Uncharacterized protein</fullName>
    </submittedName>
</protein>
<evidence type="ECO:0000313" key="2">
    <source>
        <dbReference type="EMBL" id="KAF9735610.1"/>
    </source>
</evidence>
<gene>
    <name evidence="2" type="ORF">PMIN01_07015</name>
</gene>
<organism evidence="2 3">
    <name type="scientific">Paraphaeosphaeria minitans</name>
    <dbReference type="NCBI Taxonomy" id="565426"/>
    <lineage>
        <taxon>Eukaryota</taxon>
        <taxon>Fungi</taxon>
        <taxon>Dikarya</taxon>
        <taxon>Ascomycota</taxon>
        <taxon>Pezizomycotina</taxon>
        <taxon>Dothideomycetes</taxon>
        <taxon>Pleosporomycetidae</taxon>
        <taxon>Pleosporales</taxon>
        <taxon>Massarineae</taxon>
        <taxon>Didymosphaeriaceae</taxon>
        <taxon>Paraphaeosphaeria</taxon>
    </lineage>
</organism>
<feature type="signal peptide" evidence="1">
    <location>
        <begin position="1"/>
        <end position="16"/>
    </location>
</feature>
<proteinExistence type="predicted"/>
<accession>A0A9P6KQZ2</accession>
<comment type="caution">
    <text evidence="2">The sequence shown here is derived from an EMBL/GenBank/DDBJ whole genome shotgun (WGS) entry which is preliminary data.</text>
</comment>
<keyword evidence="1" id="KW-0732">Signal</keyword>
<name>A0A9P6KQZ2_9PLEO</name>
<dbReference type="AlphaFoldDB" id="A0A9P6KQZ2"/>